<reference evidence="2" key="1">
    <citation type="submission" date="2021-02" db="EMBL/GenBank/DDBJ databases">
        <authorList>
            <person name="Nowell W R."/>
        </authorList>
    </citation>
    <scope>NUCLEOTIDE SEQUENCE</scope>
</reference>
<feature type="domain" description="Peptidase M13 N-terminal" evidence="1">
    <location>
        <begin position="13"/>
        <end position="63"/>
    </location>
</feature>
<dbReference type="Proteomes" id="UP000676336">
    <property type="component" value="Unassembled WGS sequence"/>
</dbReference>
<dbReference type="Pfam" id="PF05649">
    <property type="entry name" value="Peptidase_M13_N"/>
    <property type="match status" value="1"/>
</dbReference>
<protein>
    <recommendedName>
        <fullName evidence="1">Peptidase M13 N-terminal domain-containing protein</fullName>
    </recommendedName>
</protein>
<evidence type="ECO:0000313" key="3">
    <source>
        <dbReference type="Proteomes" id="UP000676336"/>
    </source>
</evidence>
<dbReference type="InterPro" id="IPR008753">
    <property type="entry name" value="Peptidase_M13_N"/>
</dbReference>
<accession>A0A8S2UXC7</accession>
<dbReference type="EMBL" id="CAJOBI010047492">
    <property type="protein sequence ID" value="CAF4354945.1"/>
    <property type="molecule type" value="Genomic_DNA"/>
</dbReference>
<dbReference type="SUPFAM" id="SSF55486">
    <property type="entry name" value="Metalloproteases ('zincins'), catalytic domain"/>
    <property type="match status" value="1"/>
</dbReference>
<feature type="non-terminal residue" evidence="2">
    <location>
        <position position="1"/>
    </location>
</feature>
<dbReference type="GO" id="GO:0006508">
    <property type="term" value="P:proteolysis"/>
    <property type="evidence" value="ECO:0007669"/>
    <property type="project" value="InterPro"/>
</dbReference>
<dbReference type="InterPro" id="IPR042089">
    <property type="entry name" value="Peptidase_M13_dom_2"/>
</dbReference>
<sequence>MNIDRNKTWEGLFVSLLKILSTKYGFSYLLPISIGPDDKNSTWNVIHINQPQLGLDNRDYYLNS</sequence>
<organism evidence="2 3">
    <name type="scientific">Rotaria magnacalcarata</name>
    <dbReference type="NCBI Taxonomy" id="392030"/>
    <lineage>
        <taxon>Eukaryota</taxon>
        <taxon>Metazoa</taxon>
        <taxon>Spiralia</taxon>
        <taxon>Gnathifera</taxon>
        <taxon>Rotifera</taxon>
        <taxon>Eurotatoria</taxon>
        <taxon>Bdelloidea</taxon>
        <taxon>Philodinida</taxon>
        <taxon>Philodinidae</taxon>
        <taxon>Rotaria</taxon>
    </lineage>
</organism>
<name>A0A8S2UXC7_9BILA</name>
<evidence type="ECO:0000259" key="1">
    <source>
        <dbReference type="Pfam" id="PF05649"/>
    </source>
</evidence>
<evidence type="ECO:0000313" key="2">
    <source>
        <dbReference type="EMBL" id="CAF4354945.1"/>
    </source>
</evidence>
<dbReference type="AlphaFoldDB" id="A0A8S2UXC7"/>
<comment type="caution">
    <text evidence="2">The sequence shown here is derived from an EMBL/GenBank/DDBJ whole genome shotgun (WGS) entry which is preliminary data.</text>
</comment>
<gene>
    <name evidence="2" type="ORF">SMN809_LOCUS28419</name>
</gene>
<dbReference type="Gene3D" id="1.10.1380.10">
    <property type="entry name" value="Neutral endopeptidase , domain2"/>
    <property type="match status" value="1"/>
</dbReference>
<proteinExistence type="predicted"/>